<accession>A0A2U8HHL5</accession>
<keyword evidence="7 9" id="KW-0472">Membrane</keyword>
<dbReference type="Pfam" id="PF04290">
    <property type="entry name" value="DctQ"/>
    <property type="match status" value="1"/>
</dbReference>
<dbReference type="GO" id="GO:0022857">
    <property type="term" value="F:transmembrane transporter activity"/>
    <property type="evidence" value="ECO:0007669"/>
    <property type="project" value="UniProtKB-UniRule"/>
</dbReference>
<sequence>MTQLLRFLCVAMLAALIALPFLQVIMRDIFGSAIVGAEELTRFLLICTVFVAYPLVVRSEENIVMGELRAALPEPVQRWLGLAITLLSFAACALIAVVTALNISDNLKNATPTLGIPFWIFLGACFVGFAGAAFFHALQLRTRKTAKSVSL</sequence>
<gene>
    <name evidence="11" type="ORF">CEW88_15865</name>
</gene>
<dbReference type="GO" id="GO:0005886">
    <property type="term" value="C:plasma membrane"/>
    <property type="evidence" value="ECO:0007669"/>
    <property type="project" value="UniProtKB-SubCell"/>
</dbReference>
<dbReference type="Proteomes" id="UP000244915">
    <property type="component" value="Chromosome 2"/>
</dbReference>
<evidence type="ECO:0000256" key="8">
    <source>
        <dbReference type="ARBA" id="ARBA00038436"/>
    </source>
</evidence>
<dbReference type="PANTHER" id="PTHR35011:SF2">
    <property type="entry name" value="2,3-DIKETO-L-GULONATE TRAP TRANSPORTER SMALL PERMEASE PROTEIN YIAM"/>
    <property type="match status" value="1"/>
</dbReference>
<evidence type="ECO:0000256" key="9">
    <source>
        <dbReference type="RuleBase" id="RU369079"/>
    </source>
</evidence>
<evidence type="ECO:0000256" key="7">
    <source>
        <dbReference type="ARBA" id="ARBA00023136"/>
    </source>
</evidence>
<evidence type="ECO:0000256" key="6">
    <source>
        <dbReference type="ARBA" id="ARBA00022989"/>
    </source>
</evidence>
<dbReference type="RefSeq" id="WP_108968766.1">
    <property type="nucleotide sequence ID" value="NZ_CP022190.1"/>
</dbReference>
<proteinExistence type="inferred from homology"/>
<dbReference type="KEGG" id="ypac:CEW88_15865"/>
<keyword evidence="4 9" id="KW-0997">Cell inner membrane</keyword>
<organism evidence="11 12">
    <name type="scientific">Alloyangia pacifica</name>
    <dbReference type="NCBI Taxonomy" id="311180"/>
    <lineage>
        <taxon>Bacteria</taxon>
        <taxon>Pseudomonadati</taxon>
        <taxon>Pseudomonadota</taxon>
        <taxon>Alphaproteobacteria</taxon>
        <taxon>Rhodobacterales</taxon>
        <taxon>Roseobacteraceae</taxon>
        <taxon>Alloyangia</taxon>
    </lineage>
</organism>
<evidence type="ECO:0000313" key="11">
    <source>
        <dbReference type="EMBL" id="AWI85218.1"/>
    </source>
</evidence>
<dbReference type="PANTHER" id="PTHR35011">
    <property type="entry name" value="2,3-DIKETO-L-GULONATE TRAP TRANSPORTER SMALL PERMEASE PROTEIN YIAM"/>
    <property type="match status" value="1"/>
</dbReference>
<dbReference type="EMBL" id="CP022190">
    <property type="protein sequence ID" value="AWI85218.1"/>
    <property type="molecule type" value="Genomic_DNA"/>
</dbReference>
<evidence type="ECO:0000313" key="12">
    <source>
        <dbReference type="Proteomes" id="UP000244915"/>
    </source>
</evidence>
<evidence type="ECO:0000259" key="10">
    <source>
        <dbReference type="Pfam" id="PF04290"/>
    </source>
</evidence>
<evidence type="ECO:0000256" key="2">
    <source>
        <dbReference type="ARBA" id="ARBA00022448"/>
    </source>
</evidence>
<keyword evidence="6 9" id="KW-1133">Transmembrane helix</keyword>
<evidence type="ECO:0000256" key="4">
    <source>
        <dbReference type="ARBA" id="ARBA00022519"/>
    </source>
</evidence>
<comment type="caution">
    <text evidence="9">Lacks conserved residue(s) required for the propagation of feature annotation.</text>
</comment>
<dbReference type="AlphaFoldDB" id="A0A2U8HHL5"/>
<comment type="function">
    <text evidence="9">Part of the tripartite ATP-independent periplasmic (TRAP) transport system.</text>
</comment>
<comment type="subcellular location">
    <subcellularLocation>
        <location evidence="1 9">Cell inner membrane</location>
        <topology evidence="1 9">Multi-pass membrane protein</topology>
    </subcellularLocation>
</comment>
<keyword evidence="3" id="KW-1003">Cell membrane</keyword>
<comment type="similarity">
    <text evidence="8 9">Belongs to the TRAP transporter small permease family.</text>
</comment>
<keyword evidence="2 9" id="KW-0813">Transport</keyword>
<dbReference type="InterPro" id="IPR007387">
    <property type="entry name" value="TRAP_DctQ"/>
</dbReference>
<comment type="subunit">
    <text evidence="9">The complex comprises the extracytoplasmic solute receptor protein and the two transmembrane proteins.</text>
</comment>
<protein>
    <recommendedName>
        <fullName evidence="9">TRAP transporter small permease protein</fullName>
    </recommendedName>
</protein>
<feature type="transmembrane region" description="Helical" evidence="9">
    <location>
        <begin position="79"/>
        <end position="104"/>
    </location>
</feature>
<keyword evidence="5 9" id="KW-0812">Transmembrane</keyword>
<name>A0A2U8HHL5_9RHOB</name>
<dbReference type="InterPro" id="IPR055348">
    <property type="entry name" value="DctQ"/>
</dbReference>
<feature type="transmembrane region" description="Helical" evidence="9">
    <location>
        <begin position="116"/>
        <end position="138"/>
    </location>
</feature>
<dbReference type="OrthoDB" id="6161610at2"/>
<evidence type="ECO:0000256" key="1">
    <source>
        <dbReference type="ARBA" id="ARBA00004429"/>
    </source>
</evidence>
<reference evidence="11 12" key="1">
    <citation type="submission" date="2017-06" db="EMBL/GenBank/DDBJ databases">
        <title>Yangia sp. YSBP01 complete genome sequence.</title>
        <authorList>
            <person name="Woo J.-H."/>
            <person name="Kim H.-S."/>
        </authorList>
    </citation>
    <scope>NUCLEOTIDE SEQUENCE [LARGE SCALE GENOMIC DNA]</scope>
    <source>
        <strain evidence="11 12">YSBP01</strain>
    </source>
</reference>
<evidence type="ECO:0000256" key="3">
    <source>
        <dbReference type="ARBA" id="ARBA00022475"/>
    </source>
</evidence>
<evidence type="ECO:0000256" key="5">
    <source>
        <dbReference type="ARBA" id="ARBA00022692"/>
    </source>
</evidence>
<feature type="domain" description="Tripartite ATP-independent periplasmic transporters DctQ component" evidence="10">
    <location>
        <begin position="17"/>
        <end position="141"/>
    </location>
</feature>
<dbReference type="GO" id="GO:0015740">
    <property type="term" value="P:C4-dicarboxylate transport"/>
    <property type="evidence" value="ECO:0007669"/>
    <property type="project" value="TreeGrafter"/>
</dbReference>
<feature type="transmembrane region" description="Helical" evidence="9">
    <location>
        <begin position="43"/>
        <end position="59"/>
    </location>
</feature>